<keyword evidence="2" id="KW-1185">Reference proteome</keyword>
<gene>
    <name evidence="1" type="ORF">M431DRAFT_203830</name>
</gene>
<name>A0A2T4AVM5_TRIHA</name>
<dbReference type="RefSeq" id="XP_024780782.1">
    <property type="nucleotide sequence ID" value="XM_024913363.1"/>
</dbReference>
<accession>A0A2T4AVM5</accession>
<dbReference type="EMBL" id="KZ679675">
    <property type="protein sequence ID" value="PTB61105.1"/>
    <property type="molecule type" value="Genomic_DNA"/>
</dbReference>
<sequence length="91" mass="9801">MTLPLQMSINISNFSISLSFSAILALRSSISFCFSSSIFFKSSRALASSRLSSARMRSSGDCNGLVYMAGRFSARPVATFCGLRLMAARAL</sequence>
<protein>
    <submittedName>
        <fullName evidence="1">Uncharacterized protein</fullName>
    </submittedName>
</protein>
<dbReference type="GeneID" id="36621924"/>
<organism evidence="1 2">
    <name type="scientific">Trichoderma harzianum CBS 226.95</name>
    <dbReference type="NCBI Taxonomy" id="983964"/>
    <lineage>
        <taxon>Eukaryota</taxon>
        <taxon>Fungi</taxon>
        <taxon>Dikarya</taxon>
        <taxon>Ascomycota</taxon>
        <taxon>Pezizomycotina</taxon>
        <taxon>Sordariomycetes</taxon>
        <taxon>Hypocreomycetidae</taxon>
        <taxon>Hypocreales</taxon>
        <taxon>Hypocreaceae</taxon>
        <taxon>Trichoderma</taxon>
    </lineage>
</organism>
<evidence type="ECO:0000313" key="2">
    <source>
        <dbReference type="Proteomes" id="UP000241690"/>
    </source>
</evidence>
<evidence type="ECO:0000313" key="1">
    <source>
        <dbReference type="EMBL" id="PTB61105.1"/>
    </source>
</evidence>
<dbReference type="AlphaFoldDB" id="A0A2T4AVM5"/>
<proteinExistence type="predicted"/>
<reference evidence="1 2" key="1">
    <citation type="submission" date="2016-07" db="EMBL/GenBank/DDBJ databases">
        <title>Multiple horizontal gene transfer events from other fungi enriched the ability of initially mycotrophic Trichoderma (Ascomycota) to feed on dead plant biomass.</title>
        <authorList>
            <consortium name="DOE Joint Genome Institute"/>
            <person name="Aerts A."/>
            <person name="Atanasova L."/>
            <person name="Chenthamara K."/>
            <person name="Zhang J."/>
            <person name="Grujic M."/>
            <person name="Henrissat B."/>
            <person name="Kuo A."/>
            <person name="Salamov A."/>
            <person name="Lipzen A."/>
            <person name="Labutti K."/>
            <person name="Barry K."/>
            <person name="Miao Y."/>
            <person name="Rahimi M.J."/>
            <person name="Shen Q."/>
            <person name="Grigoriev I.V."/>
            <person name="Kubicek C.P."/>
            <person name="Druzhinina I.S."/>
        </authorList>
    </citation>
    <scope>NUCLEOTIDE SEQUENCE [LARGE SCALE GENOMIC DNA]</scope>
    <source>
        <strain evidence="1 2">CBS 226.95</strain>
    </source>
</reference>
<dbReference type="Proteomes" id="UP000241690">
    <property type="component" value="Unassembled WGS sequence"/>
</dbReference>